<evidence type="ECO:0000313" key="2">
    <source>
        <dbReference type="Proteomes" id="UP000253551"/>
    </source>
</evidence>
<reference evidence="1 2" key="1">
    <citation type="journal article" date="2018" name="G3 (Bethesda)">
        <title>Phylogenetic and Phylogenomic Definition of Rhizopus Species.</title>
        <authorList>
            <person name="Gryganskyi A.P."/>
            <person name="Golan J."/>
            <person name="Dolatabadi S."/>
            <person name="Mondo S."/>
            <person name="Robb S."/>
            <person name="Idnurm A."/>
            <person name="Muszewska A."/>
            <person name="Steczkiewicz K."/>
            <person name="Masonjones S."/>
            <person name="Liao H.L."/>
            <person name="Gajdeczka M.T."/>
            <person name="Anike F."/>
            <person name="Vuek A."/>
            <person name="Anishchenko I.M."/>
            <person name="Voigt K."/>
            <person name="de Hoog G.S."/>
            <person name="Smith M.E."/>
            <person name="Heitman J."/>
            <person name="Vilgalys R."/>
            <person name="Stajich J.E."/>
        </authorList>
    </citation>
    <scope>NUCLEOTIDE SEQUENCE [LARGE SCALE GENOMIC DNA]</scope>
    <source>
        <strain evidence="1 2">LSU 92-RS-03</strain>
    </source>
</reference>
<name>A0A367KHX7_RHIST</name>
<organism evidence="1 2">
    <name type="scientific">Rhizopus stolonifer</name>
    <name type="common">Rhizopus nigricans</name>
    <dbReference type="NCBI Taxonomy" id="4846"/>
    <lineage>
        <taxon>Eukaryota</taxon>
        <taxon>Fungi</taxon>
        <taxon>Fungi incertae sedis</taxon>
        <taxon>Mucoromycota</taxon>
        <taxon>Mucoromycotina</taxon>
        <taxon>Mucoromycetes</taxon>
        <taxon>Mucorales</taxon>
        <taxon>Mucorineae</taxon>
        <taxon>Rhizopodaceae</taxon>
        <taxon>Rhizopus</taxon>
    </lineage>
</organism>
<accession>A0A367KHX7</accession>
<keyword evidence="2" id="KW-1185">Reference proteome</keyword>
<evidence type="ECO:0000313" key="1">
    <source>
        <dbReference type="EMBL" id="RCI01835.1"/>
    </source>
</evidence>
<dbReference type="Proteomes" id="UP000253551">
    <property type="component" value="Unassembled WGS sequence"/>
</dbReference>
<comment type="caution">
    <text evidence="1">The sequence shown here is derived from an EMBL/GenBank/DDBJ whole genome shotgun (WGS) entry which is preliminary data.</text>
</comment>
<gene>
    <name evidence="1" type="ORF">CU098_012240</name>
</gene>
<dbReference type="EMBL" id="PJQM01001643">
    <property type="protein sequence ID" value="RCI01835.1"/>
    <property type="molecule type" value="Genomic_DNA"/>
</dbReference>
<protein>
    <submittedName>
        <fullName evidence="1">Uncharacterized protein</fullName>
    </submittedName>
</protein>
<proteinExistence type="predicted"/>
<dbReference type="AlphaFoldDB" id="A0A367KHX7"/>
<sequence length="106" mass="11483">MTNSAPQHMDKDATMTGIEYDTYTMNNNPTAAGNTEVPYTEGSAASKEVASNMDLDSLNSDFLNTQESLELTNVVRNHEKNLTSLEVISSGMTPISPTQDPALRAQ</sequence>